<dbReference type="RefSeq" id="WP_203756562.1">
    <property type="nucleotide sequence ID" value="NZ_BAAAUC010000137.1"/>
</dbReference>
<protein>
    <submittedName>
        <fullName evidence="1">Uncharacterized protein</fullName>
    </submittedName>
</protein>
<evidence type="ECO:0000313" key="1">
    <source>
        <dbReference type="EMBL" id="GID71322.1"/>
    </source>
</evidence>
<reference evidence="1" key="1">
    <citation type="submission" date="2021-01" db="EMBL/GenBank/DDBJ databases">
        <title>Whole genome shotgun sequence of Actinoplanes cyaneus NBRC 14990.</title>
        <authorList>
            <person name="Komaki H."/>
            <person name="Tamura T."/>
        </authorList>
    </citation>
    <scope>NUCLEOTIDE SEQUENCE</scope>
    <source>
        <strain evidence="1">NBRC 14990</strain>
    </source>
</reference>
<evidence type="ECO:0000313" key="2">
    <source>
        <dbReference type="Proteomes" id="UP000619479"/>
    </source>
</evidence>
<accession>A0A919IU46</accession>
<comment type="caution">
    <text evidence="1">The sequence shown here is derived from an EMBL/GenBank/DDBJ whole genome shotgun (WGS) entry which is preliminary data.</text>
</comment>
<dbReference type="AlphaFoldDB" id="A0A919IU46"/>
<organism evidence="1 2">
    <name type="scientific">Actinoplanes cyaneus</name>
    <dbReference type="NCBI Taxonomy" id="52696"/>
    <lineage>
        <taxon>Bacteria</taxon>
        <taxon>Bacillati</taxon>
        <taxon>Actinomycetota</taxon>
        <taxon>Actinomycetes</taxon>
        <taxon>Micromonosporales</taxon>
        <taxon>Micromonosporaceae</taxon>
        <taxon>Actinoplanes</taxon>
    </lineage>
</organism>
<proteinExistence type="predicted"/>
<dbReference type="EMBL" id="BOMH01000128">
    <property type="protein sequence ID" value="GID71322.1"/>
    <property type="molecule type" value="Genomic_DNA"/>
</dbReference>
<keyword evidence="2" id="KW-1185">Reference proteome</keyword>
<dbReference type="Proteomes" id="UP000619479">
    <property type="component" value="Unassembled WGS sequence"/>
</dbReference>
<name>A0A919IU46_9ACTN</name>
<gene>
    <name evidence="1" type="ORF">Acy02nite_92030</name>
</gene>
<sequence>MRSADNSSDEERQAIADHLLDLSLPELLDVLRRVLPAHADDGGDGKPSQKLVLAEAMIFGQVSPGRVDPKDPPVTLAMVAWPDHEYYEGGMGPTPHLFEGGTCPRCGIELTSNVKRAFCPACGKLSYLT</sequence>